<evidence type="ECO:0000256" key="1">
    <source>
        <dbReference type="ARBA" id="ARBA00022527"/>
    </source>
</evidence>
<name>A0AAW0FLU2_9APHY</name>
<dbReference type="SMART" id="SM00220">
    <property type="entry name" value="S_TKc"/>
    <property type="match status" value="1"/>
</dbReference>
<organism evidence="6 7">
    <name type="scientific">Cerrena zonata</name>
    <dbReference type="NCBI Taxonomy" id="2478898"/>
    <lineage>
        <taxon>Eukaryota</taxon>
        <taxon>Fungi</taxon>
        <taxon>Dikarya</taxon>
        <taxon>Basidiomycota</taxon>
        <taxon>Agaricomycotina</taxon>
        <taxon>Agaricomycetes</taxon>
        <taxon>Polyporales</taxon>
        <taxon>Cerrenaceae</taxon>
        <taxon>Cerrena</taxon>
    </lineage>
</organism>
<proteinExistence type="predicted"/>
<gene>
    <name evidence="6" type="ORF">QCA50_014694</name>
</gene>
<evidence type="ECO:0000256" key="2">
    <source>
        <dbReference type="ARBA" id="ARBA00022741"/>
    </source>
</evidence>
<keyword evidence="2" id="KW-0547">Nucleotide-binding</keyword>
<dbReference type="InterPro" id="IPR000719">
    <property type="entry name" value="Prot_kinase_dom"/>
</dbReference>
<evidence type="ECO:0000259" key="5">
    <source>
        <dbReference type="PROSITE" id="PS50011"/>
    </source>
</evidence>
<keyword evidence="3" id="KW-0067">ATP-binding</keyword>
<evidence type="ECO:0000256" key="4">
    <source>
        <dbReference type="SAM" id="MobiDB-lite"/>
    </source>
</evidence>
<feature type="compositionally biased region" description="Basic and acidic residues" evidence="4">
    <location>
        <begin position="365"/>
        <end position="386"/>
    </location>
</feature>
<evidence type="ECO:0000313" key="6">
    <source>
        <dbReference type="EMBL" id="KAK7682108.1"/>
    </source>
</evidence>
<accession>A0AAW0FLU2</accession>
<dbReference type="PANTHER" id="PTHR24055">
    <property type="entry name" value="MITOGEN-ACTIVATED PROTEIN KINASE"/>
    <property type="match status" value="1"/>
</dbReference>
<dbReference type="EMBL" id="JASBNA010000037">
    <property type="protein sequence ID" value="KAK7682108.1"/>
    <property type="molecule type" value="Genomic_DNA"/>
</dbReference>
<keyword evidence="7" id="KW-1185">Reference proteome</keyword>
<protein>
    <recommendedName>
        <fullName evidence="5">Protein kinase domain-containing protein</fullName>
    </recommendedName>
</protein>
<feature type="region of interest" description="Disordered" evidence="4">
    <location>
        <begin position="365"/>
        <end position="390"/>
    </location>
</feature>
<sequence>MTKKLQFCVCKNVRTLFNIKGVRNGTPEKALYVATCNVGPETTKLVIRRWTYTHGPSRLLRVSYMPWNIQRIVEDWQSNDHVVELRGVLTSFTTTYVMYDYVTFDLQQILYTRSRILQLQSLSIDFIKSVTYQALKGLAFLHERTIHHHKLESGSILITEDGVVKIGDIDHAWCPLEHNSIYTTSVGTARMVVMPLWNMAPEVLLQHKSIRVEVKKEADIWALGCIVLEMAYLRQNPVFQRPNHHSSPMSFLLPEDVKFVMRAMTMLLGTPELTDFNINVVPELIQILKTEDQNVSRQPSKLQDWCSKHIDNCPAAYELLCKLLTYAPWKRATACEALQDPWFQDLHAGPLPSVLDYLTMDHPSERDWATSEPRSPDFFKKQRDEGGFNATTRIEGMPRHFELPYIVNLEKELEAKKRAQRRPVQMQSPSKGVKREREDVVVSKPTSTRRNSVKKQKTLDSSSMALEA</sequence>
<dbReference type="PROSITE" id="PS50011">
    <property type="entry name" value="PROTEIN_KINASE_DOM"/>
    <property type="match status" value="1"/>
</dbReference>
<feature type="domain" description="Protein kinase" evidence="5">
    <location>
        <begin position="16"/>
        <end position="343"/>
    </location>
</feature>
<dbReference type="Pfam" id="PF00069">
    <property type="entry name" value="Pkinase"/>
    <property type="match status" value="1"/>
</dbReference>
<keyword evidence="1" id="KW-0418">Kinase</keyword>
<dbReference type="InterPro" id="IPR011009">
    <property type="entry name" value="Kinase-like_dom_sf"/>
</dbReference>
<dbReference type="Proteomes" id="UP001385951">
    <property type="component" value="Unassembled WGS sequence"/>
</dbReference>
<dbReference type="GO" id="GO:0005524">
    <property type="term" value="F:ATP binding"/>
    <property type="evidence" value="ECO:0007669"/>
    <property type="project" value="UniProtKB-KW"/>
</dbReference>
<reference evidence="6 7" key="1">
    <citation type="submission" date="2022-09" db="EMBL/GenBank/DDBJ databases">
        <authorList>
            <person name="Palmer J.M."/>
        </authorList>
    </citation>
    <scope>NUCLEOTIDE SEQUENCE [LARGE SCALE GENOMIC DNA]</scope>
    <source>
        <strain evidence="6 7">DSM 7382</strain>
    </source>
</reference>
<evidence type="ECO:0000256" key="3">
    <source>
        <dbReference type="ARBA" id="ARBA00022840"/>
    </source>
</evidence>
<dbReference type="Gene3D" id="1.10.510.10">
    <property type="entry name" value="Transferase(Phosphotransferase) domain 1"/>
    <property type="match status" value="1"/>
</dbReference>
<keyword evidence="1" id="KW-0808">Transferase</keyword>
<evidence type="ECO:0000313" key="7">
    <source>
        <dbReference type="Proteomes" id="UP001385951"/>
    </source>
</evidence>
<feature type="compositionally biased region" description="Polar residues" evidence="4">
    <location>
        <begin position="459"/>
        <end position="468"/>
    </location>
</feature>
<keyword evidence="1" id="KW-0723">Serine/threonine-protein kinase</keyword>
<dbReference type="InterPro" id="IPR050117">
    <property type="entry name" value="MAPK"/>
</dbReference>
<dbReference type="SUPFAM" id="SSF56112">
    <property type="entry name" value="Protein kinase-like (PK-like)"/>
    <property type="match status" value="1"/>
</dbReference>
<dbReference type="GO" id="GO:0004674">
    <property type="term" value="F:protein serine/threonine kinase activity"/>
    <property type="evidence" value="ECO:0007669"/>
    <property type="project" value="UniProtKB-KW"/>
</dbReference>
<dbReference type="AlphaFoldDB" id="A0AAW0FLU2"/>
<comment type="caution">
    <text evidence="6">The sequence shown here is derived from an EMBL/GenBank/DDBJ whole genome shotgun (WGS) entry which is preliminary data.</text>
</comment>
<feature type="region of interest" description="Disordered" evidence="4">
    <location>
        <begin position="416"/>
        <end position="468"/>
    </location>
</feature>